<dbReference type="Proteomes" id="UP000646827">
    <property type="component" value="Unassembled WGS sequence"/>
</dbReference>
<organism evidence="1 2">
    <name type="scientific">Circinella minor</name>
    <dbReference type="NCBI Taxonomy" id="1195481"/>
    <lineage>
        <taxon>Eukaryota</taxon>
        <taxon>Fungi</taxon>
        <taxon>Fungi incertae sedis</taxon>
        <taxon>Mucoromycota</taxon>
        <taxon>Mucoromycotina</taxon>
        <taxon>Mucoromycetes</taxon>
        <taxon>Mucorales</taxon>
        <taxon>Lichtheimiaceae</taxon>
        <taxon>Circinella</taxon>
    </lineage>
</organism>
<dbReference type="SUPFAM" id="SSF82171">
    <property type="entry name" value="DPP6 N-terminal domain-like"/>
    <property type="match status" value="1"/>
</dbReference>
<dbReference type="GO" id="GO:1990810">
    <property type="term" value="P:microtubule anchoring at mitotic spindle pole body"/>
    <property type="evidence" value="ECO:0007669"/>
    <property type="project" value="TreeGrafter"/>
</dbReference>
<dbReference type="AlphaFoldDB" id="A0A8H7VN58"/>
<evidence type="ECO:0000313" key="2">
    <source>
        <dbReference type="Proteomes" id="UP000646827"/>
    </source>
</evidence>
<dbReference type="OrthoDB" id="308690at2759"/>
<dbReference type="Pfam" id="PF00400">
    <property type="entry name" value="WD40"/>
    <property type="match status" value="1"/>
</dbReference>
<protein>
    <recommendedName>
        <fullName evidence="3">Anaphase-promoting complex subunit 4 WD40 domain-containing protein</fullName>
    </recommendedName>
</protein>
<dbReference type="EMBL" id="JAEPRB010000079">
    <property type="protein sequence ID" value="KAG2222593.1"/>
    <property type="molecule type" value="Genomic_DNA"/>
</dbReference>
<dbReference type="PANTHER" id="PTHR16220:SF0">
    <property type="entry name" value="WD REPEAT-CONTAINING PROTEIN WRAP73"/>
    <property type="match status" value="1"/>
</dbReference>
<dbReference type="Gene3D" id="2.130.10.10">
    <property type="entry name" value="YVTN repeat-like/Quinoprotein amine dehydrogenase"/>
    <property type="match status" value="1"/>
</dbReference>
<sequence length="286" mass="33373">MLKFSDFYKHTQSCFSPNGSYVASVVDQKRLVIRNNTASLTIMHVFECQYIIQQWHWSPNSKHILVVNTDKSIIQVWSLMDIYWHGRIKDDSFGIRRVWWSADSTSILCSSEFKLRISVWMLTDNQVRYIQYPKFMEKGCEISPDGKYVAVIENRQGKEGISIYTWSATALFKHIITDTIDLCNIKWSPDSQFLAVWDNCLYYKLLVYGVDGLLHTSYQAYEHGLGIKSIGWSSDSNLIAIGSYDQKVRLLRTSDWKLVSEFYHPSTLDQKFQKSAVSFDFLLYHF</sequence>
<evidence type="ECO:0008006" key="3">
    <source>
        <dbReference type="Google" id="ProtNLM"/>
    </source>
</evidence>
<comment type="caution">
    <text evidence="1">The sequence shown here is derived from an EMBL/GenBank/DDBJ whole genome shotgun (WGS) entry which is preliminary data.</text>
</comment>
<dbReference type="GO" id="GO:0005815">
    <property type="term" value="C:microtubule organizing center"/>
    <property type="evidence" value="ECO:0007669"/>
    <property type="project" value="TreeGrafter"/>
</dbReference>
<dbReference type="InterPro" id="IPR015943">
    <property type="entry name" value="WD40/YVTN_repeat-like_dom_sf"/>
</dbReference>
<dbReference type="InterPro" id="IPR001680">
    <property type="entry name" value="WD40_rpt"/>
</dbReference>
<dbReference type="GO" id="GO:1990811">
    <property type="term" value="C:MWP complex"/>
    <property type="evidence" value="ECO:0007669"/>
    <property type="project" value="TreeGrafter"/>
</dbReference>
<keyword evidence="2" id="KW-1185">Reference proteome</keyword>
<evidence type="ECO:0000313" key="1">
    <source>
        <dbReference type="EMBL" id="KAG2222593.1"/>
    </source>
</evidence>
<dbReference type="InterPro" id="IPR052778">
    <property type="entry name" value="Centrosome-WD_assoc"/>
</dbReference>
<reference evidence="1 2" key="1">
    <citation type="submission" date="2020-12" db="EMBL/GenBank/DDBJ databases">
        <title>Metabolic potential, ecology and presence of endohyphal bacteria is reflected in genomic diversity of Mucoromycotina.</title>
        <authorList>
            <person name="Muszewska A."/>
            <person name="Okrasinska A."/>
            <person name="Steczkiewicz K."/>
            <person name="Drgas O."/>
            <person name="Orlowska M."/>
            <person name="Perlinska-Lenart U."/>
            <person name="Aleksandrzak-Piekarczyk T."/>
            <person name="Szatraj K."/>
            <person name="Zielenkiewicz U."/>
            <person name="Pilsyk S."/>
            <person name="Malc E."/>
            <person name="Mieczkowski P."/>
            <person name="Kruszewska J.S."/>
            <person name="Biernat P."/>
            <person name="Pawlowska J."/>
        </authorList>
    </citation>
    <scope>NUCLEOTIDE SEQUENCE [LARGE SCALE GENOMIC DNA]</scope>
    <source>
        <strain evidence="1 2">CBS 142.35</strain>
    </source>
</reference>
<accession>A0A8H7VN58</accession>
<proteinExistence type="predicted"/>
<name>A0A8H7VN58_9FUNG</name>
<gene>
    <name evidence="1" type="ORF">INT45_008712</name>
</gene>
<dbReference type="PANTHER" id="PTHR16220">
    <property type="entry name" value="WD REPEAT PROTEIN 8-RELATED"/>
    <property type="match status" value="1"/>
</dbReference>